<name>A0ABD0B1U2_AERCA</name>
<dbReference type="AlphaFoldDB" id="A0ABD0B1U2"/>
<dbReference type="Proteomes" id="UP000737420">
    <property type="component" value="Unassembled WGS sequence"/>
</dbReference>
<protein>
    <recommendedName>
        <fullName evidence="4">Chemotaxis protein</fullName>
    </recommendedName>
</protein>
<proteinExistence type="predicted"/>
<evidence type="ECO:0000256" key="1">
    <source>
        <dbReference type="SAM" id="Coils"/>
    </source>
</evidence>
<dbReference type="RefSeq" id="WP_223931237.1">
    <property type="nucleotide sequence ID" value="NZ_AP024402.1"/>
</dbReference>
<evidence type="ECO:0000313" key="2">
    <source>
        <dbReference type="EMBL" id="GJB90007.1"/>
    </source>
</evidence>
<gene>
    <name evidence="2" type="ORF">KAM382_00680</name>
</gene>
<keyword evidence="1" id="KW-0175">Coiled coil</keyword>
<feature type="coiled-coil region" evidence="1">
    <location>
        <begin position="4"/>
        <end position="35"/>
    </location>
</feature>
<accession>A0ABD0B1U2</accession>
<dbReference type="EMBL" id="BPOP01000001">
    <property type="protein sequence ID" value="GJB90007.1"/>
    <property type="molecule type" value="Genomic_DNA"/>
</dbReference>
<evidence type="ECO:0008006" key="4">
    <source>
        <dbReference type="Google" id="ProtNLM"/>
    </source>
</evidence>
<comment type="caution">
    <text evidence="2">The sequence shown here is derived from an EMBL/GenBank/DDBJ whole genome shotgun (WGS) entry which is preliminary data.</text>
</comment>
<evidence type="ECO:0000313" key="3">
    <source>
        <dbReference type="Proteomes" id="UP000737420"/>
    </source>
</evidence>
<sequence>MWFNRKLEKENQQLREALLLKEQQHQSELAELRATTGEYEHMQRTSRECGDLFNQVISCQNQGGEMLQSVREVLAGSAEYLMAEKGALCELDQLFAQTRGAITRLSDRAHAITDEAARSLAAVHQLDASTSAINQFVTAI</sequence>
<reference evidence="2 3" key="1">
    <citation type="submission" date="2021-07" db="EMBL/GenBank/DDBJ databases">
        <title>Draft genome sequence of carbapenem-resistant Aeromonas spp. in Japan.</title>
        <authorList>
            <person name="Maehana S."/>
            <person name="Suzuki M."/>
            <person name="Kitasato H."/>
        </authorList>
    </citation>
    <scope>NUCLEOTIDE SEQUENCE [LARGE SCALE GENOMIC DNA]</scope>
    <source>
        <strain evidence="2 3">KAM382</strain>
    </source>
</reference>
<organism evidence="2 3">
    <name type="scientific">Aeromonas caviae</name>
    <name type="common">Aeromonas punctata</name>
    <dbReference type="NCBI Taxonomy" id="648"/>
    <lineage>
        <taxon>Bacteria</taxon>
        <taxon>Pseudomonadati</taxon>
        <taxon>Pseudomonadota</taxon>
        <taxon>Gammaproteobacteria</taxon>
        <taxon>Aeromonadales</taxon>
        <taxon>Aeromonadaceae</taxon>
        <taxon>Aeromonas</taxon>
    </lineage>
</organism>